<organism evidence="1">
    <name type="scientific">Spongospora subterranea</name>
    <dbReference type="NCBI Taxonomy" id="70186"/>
    <lineage>
        <taxon>Eukaryota</taxon>
        <taxon>Sar</taxon>
        <taxon>Rhizaria</taxon>
        <taxon>Endomyxa</taxon>
        <taxon>Phytomyxea</taxon>
        <taxon>Plasmodiophorida</taxon>
        <taxon>Plasmodiophoridae</taxon>
        <taxon>Spongospora</taxon>
    </lineage>
</organism>
<sequence>MRTFLPPNFDFSSFKSTISNSLSSTREKELKAAASLLPKGPVADLLNAAAAVQFKQLEEGLRVCRGNAQAMAALLEAAKGVTALEFLTSAKSIDRNALMGDKGIAHMLKKIPDDTAVSGLINKFGSVSKENMCDAITTISSSATDCKN</sequence>
<dbReference type="AlphaFoldDB" id="A0A0H5QFB1"/>
<dbReference type="EMBL" id="HACM01000286">
    <property type="protein sequence ID" value="CRZ00728.1"/>
    <property type="molecule type" value="Transcribed_RNA"/>
</dbReference>
<accession>A0A0H5QFB1</accession>
<protein>
    <submittedName>
        <fullName evidence="1">Uncharacterized protein</fullName>
    </submittedName>
</protein>
<evidence type="ECO:0000313" key="1">
    <source>
        <dbReference type="EMBL" id="CRZ00728.1"/>
    </source>
</evidence>
<name>A0A0H5QFB1_9EUKA</name>
<proteinExistence type="predicted"/>
<reference evidence="1" key="1">
    <citation type="submission" date="2015-04" db="EMBL/GenBank/DDBJ databases">
        <title>The genome sequence of the plant pathogenic Rhizarian Plasmodiophora brassicae reveals insights in its biotrophic life cycle and the origin of chitin synthesis.</title>
        <authorList>
            <person name="Schwelm A."/>
            <person name="Fogelqvist J."/>
            <person name="Knaust A."/>
            <person name="Julke S."/>
            <person name="Lilja T."/>
            <person name="Dhandapani V."/>
            <person name="Bonilla-Rosso G."/>
            <person name="Karlsson M."/>
            <person name="Shevchenko A."/>
            <person name="Choi S.R."/>
            <person name="Kim H.G."/>
            <person name="Park J.Y."/>
            <person name="Lim Y.P."/>
            <person name="Ludwig-Muller J."/>
            <person name="Dixelius C."/>
        </authorList>
    </citation>
    <scope>NUCLEOTIDE SEQUENCE</scope>
    <source>
        <tissue evidence="1">Potato root galls</tissue>
    </source>
</reference>